<dbReference type="RefSeq" id="WP_242871163.1">
    <property type="nucleotide sequence ID" value="NZ_CABKVV010000014.1"/>
</dbReference>
<dbReference type="Pfam" id="PF09548">
    <property type="entry name" value="Spore_III_AB"/>
    <property type="match status" value="1"/>
</dbReference>
<keyword evidence="2" id="KW-1185">Reference proteome</keyword>
<organism evidence="1 2">
    <name type="scientific">Neglectibacter timonensis</name>
    <dbReference type="NCBI Taxonomy" id="1776382"/>
    <lineage>
        <taxon>Bacteria</taxon>
        <taxon>Bacillati</taxon>
        <taxon>Bacillota</taxon>
        <taxon>Clostridia</taxon>
        <taxon>Eubacteriales</taxon>
        <taxon>Oscillospiraceae</taxon>
        <taxon>Neglectibacter</taxon>
    </lineage>
</organism>
<reference evidence="1 2" key="1">
    <citation type="submission" date="2022-06" db="EMBL/GenBank/DDBJ databases">
        <title>Isolation of gut microbiota from human fecal samples.</title>
        <authorList>
            <person name="Pamer E.G."/>
            <person name="Barat B."/>
            <person name="Waligurski E."/>
            <person name="Medina S."/>
            <person name="Paddock L."/>
            <person name="Mostad J."/>
        </authorList>
    </citation>
    <scope>NUCLEOTIDE SEQUENCE [LARGE SCALE GENOMIC DNA]</scope>
    <source>
        <strain evidence="1 2">DFI.9.73</strain>
    </source>
</reference>
<dbReference type="GeneID" id="90533049"/>
<dbReference type="EMBL" id="JANFZH010000006">
    <property type="protein sequence ID" value="MCQ4839065.1"/>
    <property type="molecule type" value="Genomic_DNA"/>
</dbReference>
<proteinExistence type="predicted"/>
<evidence type="ECO:0000313" key="2">
    <source>
        <dbReference type="Proteomes" id="UP001524473"/>
    </source>
</evidence>
<accession>A0ABT1RWK9</accession>
<sequence>MIVVSGFLLGLSGVRRLTKRERELLELQKLMQRLKTGIQFSARPLPELILENRDLSVCKNAAQEEGMENDPHGALEKVSASLFPEQKDFQLCRGFLTGLGTSDIEGQIEHITLYSALLEENLREARTEREQKGRLYLALGLFGGITICLILL</sequence>
<comment type="caution">
    <text evidence="1">The sequence shown here is derived from an EMBL/GenBank/DDBJ whole genome shotgun (WGS) entry which is preliminary data.</text>
</comment>
<dbReference type="InterPro" id="IPR014198">
    <property type="entry name" value="Spore_III_AB"/>
</dbReference>
<gene>
    <name evidence="1" type="ORF">NE695_03935</name>
</gene>
<protein>
    <submittedName>
        <fullName evidence="1">Stage III sporulation protein AB</fullName>
    </submittedName>
</protein>
<evidence type="ECO:0000313" key="1">
    <source>
        <dbReference type="EMBL" id="MCQ4839065.1"/>
    </source>
</evidence>
<name>A0ABT1RWK9_9FIRM</name>
<dbReference type="Proteomes" id="UP001524473">
    <property type="component" value="Unassembled WGS sequence"/>
</dbReference>